<dbReference type="Proteomes" id="UP000007796">
    <property type="component" value="Unassembled WGS sequence"/>
</dbReference>
<dbReference type="Pfam" id="PF17110">
    <property type="entry name" value="TFB6"/>
    <property type="match status" value="1"/>
</dbReference>
<sequence>MANFSSPSTPGPGGFIPDLGLLSPSPSQASSVRSHTPGLPHPRRNPLRPGSSKEDLVRRYVESRLLYISRRFVKKYGIAEPDDEVVGYKSMTELGRDVDDLLNVIWLSGTPSLQAPYLLNIAGELVSWVGGFQPAPRVTFSVLQKLDHCFASLLSGADVETGEPLPGFERGLHVGMTRTDMVRCRSTAELTRVVVADVISRASPDPADEAESRRPAMNTRVDPVNNDDDYEQRQTGDEEGAPDFQNDEDEDLHMDVAKVYEMTLVKLGEVLGDGGGRIGEILAKDDVDIDDADDADDDI</sequence>
<evidence type="ECO:0000256" key="1">
    <source>
        <dbReference type="SAM" id="MobiDB-lite"/>
    </source>
</evidence>
<feature type="compositionally biased region" description="Low complexity" evidence="1">
    <location>
        <begin position="23"/>
        <end position="34"/>
    </location>
</feature>
<reference evidence="2 3" key="1">
    <citation type="journal article" date="2011" name="Proc. Natl. Acad. Sci. U.S.A.">
        <title>Genome and transcriptome analyses of the mountain pine beetle-fungal symbiont Grosmannia clavigera, a lodgepole pine pathogen.</title>
        <authorList>
            <person name="DiGuistini S."/>
            <person name="Wang Y."/>
            <person name="Liao N.Y."/>
            <person name="Taylor G."/>
            <person name="Tanguay P."/>
            <person name="Feau N."/>
            <person name="Henrissat B."/>
            <person name="Chan S.K."/>
            <person name="Hesse-Orce U."/>
            <person name="Alamouti S.M."/>
            <person name="Tsui C.K.M."/>
            <person name="Docking R.T."/>
            <person name="Levasseur A."/>
            <person name="Haridas S."/>
            <person name="Robertson G."/>
            <person name="Birol I."/>
            <person name="Holt R.A."/>
            <person name="Marra M.A."/>
            <person name="Hamelin R.C."/>
            <person name="Hirst M."/>
            <person name="Jones S.J.M."/>
            <person name="Bohlmann J."/>
            <person name="Breuil C."/>
        </authorList>
    </citation>
    <scope>NUCLEOTIDE SEQUENCE [LARGE SCALE GENOMIC DNA]</scope>
    <source>
        <strain evidence="3">kw1407 / UAMH 11150</strain>
    </source>
</reference>
<proteinExistence type="predicted"/>
<dbReference type="HOGENOM" id="CLU_062681_0_0_1"/>
<dbReference type="PANTHER" id="PTHR37781">
    <property type="entry name" value="TFIIH COMPLEX SUBUNIT"/>
    <property type="match status" value="1"/>
</dbReference>
<evidence type="ECO:0008006" key="4">
    <source>
        <dbReference type="Google" id="ProtNLM"/>
    </source>
</evidence>
<dbReference type="RefSeq" id="XP_014173037.1">
    <property type="nucleotide sequence ID" value="XM_014317562.1"/>
</dbReference>
<dbReference type="FunCoup" id="F0XDM6">
    <property type="interactions" value="24"/>
</dbReference>
<feature type="compositionally biased region" description="Acidic residues" evidence="1">
    <location>
        <begin position="237"/>
        <end position="249"/>
    </location>
</feature>
<dbReference type="OrthoDB" id="5420410at2759"/>
<keyword evidence="3" id="KW-1185">Reference proteome</keyword>
<organism evidence="3">
    <name type="scientific">Grosmannia clavigera (strain kw1407 / UAMH 11150)</name>
    <name type="common">Blue stain fungus</name>
    <name type="synonym">Graphiocladiella clavigera</name>
    <dbReference type="NCBI Taxonomy" id="655863"/>
    <lineage>
        <taxon>Eukaryota</taxon>
        <taxon>Fungi</taxon>
        <taxon>Dikarya</taxon>
        <taxon>Ascomycota</taxon>
        <taxon>Pezizomycotina</taxon>
        <taxon>Sordariomycetes</taxon>
        <taxon>Sordariomycetidae</taxon>
        <taxon>Ophiostomatales</taxon>
        <taxon>Ophiostomataceae</taxon>
        <taxon>Leptographium</taxon>
    </lineage>
</organism>
<dbReference type="InterPro" id="IPR031349">
    <property type="entry name" value="Tfb6"/>
</dbReference>
<gene>
    <name evidence="2" type="ORF">CMQ_483</name>
</gene>
<dbReference type="GO" id="GO:0005675">
    <property type="term" value="C:transcription factor TFIIH holo complex"/>
    <property type="evidence" value="ECO:0007669"/>
    <property type="project" value="TreeGrafter"/>
</dbReference>
<dbReference type="GeneID" id="25978084"/>
<evidence type="ECO:0000313" key="2">
    <source>
        <dbReference type="EMBL" id="EFX03555.1"/>
    </source>
</evidence>
<protein>
    <recommendedName>
        <fullName evidence="4">Meiotic recombination protein DMC1</fullName>
    </recommendedName>
</protein>
<name>F0XDM6_GROCL</name>
<dbReference type="AlphaFoldDB" id="F0XDM6"/>
<feature type="region of interest" description="Disordered" evidence="1">
    <location>
        <begin position="203"/>
        <end position="249"/>
    </location>
</feature>
<dbReference type="EMBL" id="GL629765">
    <property type="protein sequence ID" value="EFX03555.1"/>
    <property type="molecule type" value="Genomic_DNA"/>
</dbReference>
<evidence type="ECO:0000313" key="3">
    <source>
        <dbReference type="Proteomes" id="UP000007796"/>
    </source>
</evidence>
<dbReference type="PANTHER" id="PTHR37781:SF1">
    <property type="entry name" value="ADR380WP"/>
    <property type="match status" value="1"/>
</dbReference>
<dbReference type="eggNOG" id="ENOG502QZN7">
    <property type="taxonomic scope" value="Eukaryota"/>
</dbReference>
<dbReference type="InParanoid" id="F0XDM6"/>
<accession>F0XDM6</accession>
<feature type="region of interest" description="Disordered" evidence="1">
    <location>
        <begin position="1"/>
        <end position="54"/>
    </location>
</feature>
<dbReference type="STRING" id="655863.F0XDM6"/>